<keyword evidence="11" id="KW-1185">Reference proteome</keyword>
<keyword evidence="7 10" id="KW-0808">Transferase</keyword>
<dbReference type="InterPro" id="IPR023031">
    <property type="entry name" value="OPRT"/>
</dbReference>
<dbReference type="GeneID" id="37018119"/>
<evidence type="ECO:0000256" key="8">
    <source>
        <dbReference type="ARBA" id="ARBA00022975"/>
    </source>
</evidence>
<dbReference type="Proteomes" id="UP000245771">
    <property type="component" value="Unassembled WGS sequence"/>
</dbReference>
<dbReference type="NCBIfam" id="TIGR00336">
    <property type="entry name" value="pyrE"/>
    <property type="match status" value="1"/>
</dbReference>
<dbReference type="EMBL" id="KZ819602">
    <property type="protein sequence ID" value="PWN37499.1"/>
    <property type="molecule type" value="Genomic_DNA"/>
</dbReference>
<dbReference type="GO" id="GO:0046132">
    <property type="term" value="P:pyrimidine ribonucleoside biosynthetic process"/>
    <property type="evidence" value="ECO:0007669"/>
    <property type="project" value="TreeGrafter"/>
</dbReference>
<dbReference type="GO" id="GO:0004588">
    <property type="term" value="F:orotate phosphoribosyltransferase activity"/>
    <property type="evidence" value="ECO:0007669"/>
    <property type="project" value="UniProtKB-EC"/>
</dbReference>
<dbReference type="AlphaFoldDB" id="A0A316VIP4"/>
<dbReference type="InterPro" id="IPR000836">
    <property type="entry name" value="PRTase_dom"/>
</dbReference>
<dbReference type="OrthoDB" id="5553476at2759"/>
<dbReference type="GO" id="GO:0005737">
    <property type="term" value="C:cytoplasm"/>
    <property type="evidence" value="ECO:0007669"/>
    <property type="project" value="TreeGrafter"/>
</dbReference>
<sequence>MAALSSEYKSGASQNSAKLEAYQESYLYVLLSSSILKFGGPFTLKSGRQSPYFFNAGLFCTGESISTVASCYAQRIIQSGVQFDVLFGPAYKGIPLAATVAMALKLHHGIDVGFSYNRKEAKTHGEGGTLVGAPLKGRVLILDDVMTAGTAINEAVSFIEAAQDATLVGVCIALDRQERINDQDERSTVEVVSQRLNVPVLSVVGLDQIITFMESRGGYATEITGMKEYRKRYGGSSSIAK</sequence>
<name>A0A316VIP4_9BASI</name>
<keyword evidence="8" id="KW-0665">Pyrimidine biosynthesis</keyword>
<comment type="subunit">
    <text evidence="4">Homodimer.</text>
</comment>
<evidence type="ECO:0000256" key="3">
    <source>
        <dbReference type="ARBA" id="ARBA00006340"/>
    </source>
</evidence>
<dbReference type="GO" id="GO:0006207">
    <property type="term" value="P:'de novo' pyrimidine nucleobase biosynthetic process"/>
    <property type="evidence" value="ECO:0007669"/>
    <property type="project" value="TreeGrafter"/>
</dbReference>
<organism evidence="10 11">
    <name type="scientific">Meira miltonrushii</name>
    <dbReference type="NCBI Taxonomy" id="1280837"/>
    <lineage>
        <taxon>Eukaryota</taxon>
        <taxon>Fungi</taxon>
        <taxon>Dikarya</taxon>
        <taxon>Basidiomycota</taxon>
        <taxon>Ustilaginomycotina</taxon>
        <taxon>Exobasidiomycetes</taxon>
        <taxon>Exobasidiales</taxon>
        <taxon>Brachybasidiaceae</taxon>
        <taxon>Meira</taxon>
    </lineage>
</organism>
<proteinExistence type="inferred from homology"/>
<dbReference type="PANTHER" id="PTHR46683:SF1">
    <property type="entry name" value="OROTATE PHOSPHORIBOSYLTRANSFERASE 1-RELATED"/>
    <property type="match status" value="1"/>
</dbReference>
<dbReference type="FunFam" id="3.40.50.2020:FF:000008">
    <property type="entry name" value="Orotate phosphoribosyltransferase"/>
    <property type="match status" value="1"/>
</dbReference>
<dbReference type="Gene3D" id="3.40.50.2020">
    <property type="match status" value="1"/>
</dbReference>
<dbReference type="STRING" id="1280837.A0A316VIP4"/>
<comment type="function">
    <text evidence="1">Catalyzes the transfer of a ribosyl phosphate group from 5-phosphoribose 1-diphosphate to orotate, leading to the formation of orotidine monophosphate (OMP).</text>
</comment>
<comment type="pathway">
    <text evidence="2">Pyrimidine metabolism; UMP biosynthesis via de novo pathway; UMP from orotate: step 1/2.</text>
</comment>
<evidence type="ECO:0000256" key="4">
    <source>
        <dbReference type="ARBA" id="ARBA00011738"/>
    </source>
</evidence>
<dbReference type="UniPathway" id="UPA00070">
    <property type="reaction ID" value="UER00119"/>
</dbReference>
<evidence type="ECO:0000313" key="11">
    <source>
        <dbReference type="Proteomes" id="UP000245771"/>
    </source>
</evidence>
<protein>
    <recommendedName>
        <fullName evidence="5">orotate phosphoribosyltransferase</fullName>
        <ecNumber evidence="5">2.4.2.10</ecNumber>
    </recommendedName>
</protein>
<dbReference type="FunCoup" id="A0A316VIP4">
    <property type="interactions" value="265"/>
</dbReference>
<dbReference type="PANTHER" id="PTHR46683">
    <property type="entry name" value="OROTATE PHOSPHORIBOSYLTRANSFERASE 1-RELATED"/>
    <property type="match status" value="1"/>
</dbReference>
<dbReference type="EC" id="2.4.2.10" evidence="5"/>
<dbReference type="SUPFAM" id="SSF53271">
    <property type="entry name" value="PRTase-like"/>
    <property type="match status" value="1"/>
</dbReference>
<evidence type="ECO:0000313" key="10">
    <source>
        <dbReference type="EMBL" id="PWN37499.1"/>
    </source>
</evidence>
<reference evidence="10 11" key="1">
    <citation type="journal article" date="2018" name="Mol. Biol. Evol.">
        <title>Broad Genomic Sampling Reveals a Smut Pathogenic Ancestry of the Fungal Clade Ustilaginomycotina.</title>
        <authorList>
            <person name="Kijpornyongpan T."/>
            <person name="Mondo S.J."/>
            <person name="Barry K."/>
            <person name="Sandor L."/>
            <person name="Lee J."/>
            <person name="Lipzen A."/>
            <person name="Pangilinan J."/>
            <person name="LaButti K."/>
            <person name="Hainaut M."/>
            <person name="Henrissat B."/>
            <person name="Grigoriev I.V."/>
            <person name="Spatafora J.W."/>
            <person name="Aime M.C."/>
        </authorList>
    </citation>
    <scope>NUCLEOTIDE SEQUENCE [LARGE SCALE GENOMIC DNA]</scope>
    <source>
        <strain evidence="10 11">MCA 3882</strain>
    </source>
</reference>
<dbReference type="InterPro" id="IPR029057">
    <property type="entry name" value="PRTase-like"/>
</dbReference>
<dbReference type="RefSeq" id="XP_025357801.1">
    <property type="nucleotide sequence ID" value="XM_025496338.1"/>
</dbReference>
<evidence type="ECO:0000256" key="6">
    <source>
        <dbReference type="ARBA" id="ARBA00022676"/>
    </source>
</evidence>
<evidence type="ECO:0000256" key="5">
    <source>
        <dbReference type="ARBA" id="ARBA00011971"/>
    </source>
</evidence>
<evidence type="ECO:0000259" key="9">
    <source>
        <dbReference type="Pfam" id="PF00156"/>
    </source>
</evidence>
<dbReference type="InParanoid" id="A0A316VIP4"/>
<dbReference type="Pfam" id="PF00156">
    <property type="entry name" value="Pribosyltran"/>
    <property type="match status" value="1"/>
</dbReference>
<feature type="domain" description="Phosphoribosyltransferase" evidence="9">
    <location>
        <begin position="72"/>
        <end position="185"/>
    </location>
</feature>
<dbReference type="GO" id="GO:0044205">
    <property type="term" value="P:'de novo' UMP biosynthetic process"/>
    <property type="evidence" value="ECO:0007669"/>
    <property type="project" value="UniProtKB-UniPathway"/>
</dbReference>
<dbReference type="InterPro" id="IPR004467">
    <property type="entry name" value="Or_phspho_trans_dom"/>
</dbReference>
<dbReference type="CDD" id="cd06223">
    <property type="entry name" value="PRTases_typeI"/>
    <property type="match status" value="1"/>
</dbReference>
<accession>A0A316VIP4</accession>
<evidence type="ECO:0000256" key="2">
    <source>
        <dbReference type="ARBA" id="ARBA00004889"/>
    </source>
</evidence>
<evidence type="ECO:0000256" key="7">
    <source>
        <dbReference type="ARBA" id="ARBA00022679"/>
    </source>
</evidence>
<dbReference type="HAMAP" id="MF_01208">
    <property type="entry name" value="PyrE"/>
    <property type="match status" value="1"/>
</dbReference>
<keyword evidence="6 10" id="KW-0328">Glycosyltransferase</keyword>
<gene>
    <name evidence="10" type="ORF">FA14DRAFT_119152</name>
</gene>
<evidence type="ECO:0000256" key="1">
    <source>
        <dbReference type="ARBA" id="ARBA00003769"/>
    </source>
</evidence>
<comment type="similarity">
    <text evidence="3">Belongs to the purine/pyrimidine phosphoribosyltransferase family. PyrE subfamily.</text>
</comment>